<feature type="region of interest" description="Disordered" evidence="1">
    <location>
        <begin position="28"/>
        <end position="82"/>
    </location>
</feature>
<accession>A0AAV7W9Z0</accession>
<dbReference type="EMBL" id="JANPWB010000002">
    <property type="protein sequence ID" value="KAJ1210858.1"/>
    <property type="molecule type" value="Genomic_DNA"/>
</dbReference>
<protein>
    <submittedName>
        <fullName evidence="2">Uncharacterized protein</fullName>
    </submittedName>
</protein>
<organism evidence="2 3">
    <name type="scientific">Pleurodeles waltl</name>
    <name type="common">Iberian ribbed newt</name>
    <dbReference type="NCBI Taxonomy" id="8319"/>
    <lineage>
        <taxon>Eukaryota</taxon>
        <taxon>Metazoa</taxon>
        <taxon>Chordata</taxon>
        <taxon>Craniata</taxon>
        <taxon>Vertebrata</taxon>
        <taxon>Euteleostomi</taxon>
        <taxon>Amphibia</taxon>
        <taxon>Batrachia</taxon>
        <taxon>Caudata</taxon>
        <taxon>Salamandroidea</taxon>
        <taxon>Salamandridae</taxon>
        <taxon>Pleurodelinae</taxon>
        <taxon>Pleurodeles</taxon>
    </lineage>
</organism>
<evidence type="ECO:0000256" key="1">
    <source>
        <dbReference type="SAM" id="MobiDB-lite"/>
    </source>
</evidence>
<keyword evidence="3" id="KW-1185">Reference proteome</keyword>
<name>A0AAV7W9Z0_PLEWA</name>
<comment type="caution">
    <text evidence="2">The sequence shown here is derived from an EMBL/GenBank/DDBJ whole genome shotgun (WGS) entry which is preliminary data.</text>
</comment>
<evidence type="ECO:0000313" key="2">
    <source>
        <dbReference type="EMBL" id="KAJ1210858.1"/>
    </source>
</evidence>
<sequence>MRLLGRRINTAPAVSFVSLRSADQRGWVVPGTPPRHLRAAAPPLMPRERPTRQGRAGPAGPATALCHRPTGGAAGRGGKKPL</sequence>
<proteinExistence type="predicted"/>
<dbReference type="AlphaFoldDB" id="A0AAV7W9Z0"/>
<reference evidence="2" key="1">
    <citation type="journal article" date="2022" name="bioRxiv">
        <title>Sequencing and chromosome-scale assembly of the giantPleurodeles waltlgenome.</title>
        <authorList>
            <person name="Brown T."/>
            <person name="Elewa A."/>
            <person name="Iarovenko S."/>
            <person name="Subramanian E."/>
            <person name="Araus A.J."/>
            <person name="Petzold A."/>
            <person name="Susuki M."/>
            <person name="Suzuki K.-i.T."/>
            <person name="Hayashi T."/>
            <person name="Toyoda A."/>
            <person name="Oliveira C."/>
            <person name="Osipova E."/>
            <person name="Leigh N.D."/>
            <person name="Simon A."/>
            <person name="Yun M.H."/>
        </authorList>
    </citation>
    <scope>NUCLEOTIDE SEQUENCE</scope>
    <source>
        <strain evidence="2">20211129_DDA</strain>
        <tissue evidence="2">Liver</tissue>
    </source>
</reference>
<dbReference type="Proteomes" id="UP001066276">
    <property type="component" value="Chromosome 1_2"/>
</dbReference>
<gene>
    <name evidence="2" type="ORF">NDU88_006220</name>
</gene>
<evidence type="ECO:0000313" key="3">
    <source>
        <dbReference type="Proteomes" id="UP001066276"/>
    </source>
</evidence>